<reference evidence="2 4" key="1">
    <citation type="submission" date="2020-06" db="EMBL/GenBank/DDBJ databases">
        <title>Anoxygenic phototrophic Chloroflexota member uses a Type I reaction center.</title>
        <authorList>
            <person name="Tsuji J.M."/>
            <person name="Shaw N.A."/>
            <person name="Nagashima S."/>
            <person name="Venkiteswaran J."/>
            <person name="Schiff S.L."/>
            <person name="Hanada S."/>
            <person name="Tank M."/>
            <person name="Neufeld J.D."/>
        </authorList>
    </citation>
    <scope>NUCLEOTIDE SEQUENCE [LARGE SCALE GENOMIC DNA]</scope>
    <source>
        <strain evidence="2">L227-S17</strain>
    </source>
</reference>
<gene>
    <name evidence="2" type="ORF">HXX08_07530</name>
    <name evidence="3" type="ORF">OZ401_000851</name>
</gene>
<keyword evidence="2" id="KW-0378">Hydrolase</keyword>
<dbReference type="PANTHER" id="PTHR43358">
    <property type="entry name" value="ALPHA/BETA-HYDROLASE"/>
    <property type="match status" value="1"/>
</dbReference>
<dbReference type="Proteomes" id="UP001431572">
    <property type="component" value="Chromosome 1"/>
</dbReference>
<dbReference type="Pfam" id="PF12146">
    <property type="entry name" value="Hydrolase_4"/>
    <property type="match status" value="1"/>
</dbReference>
<evidence type="ECO:0000313" key="4">
    <source>
        <dbReference type="Proteomes" id="UP000521676"/>
    </source>
</evidence>
<evidence type="ECO:0000259" key="1">
    <source>
        <dbReference type="Pfam" id="PF12146"/>
    </source>
</evidence>
<dbReference type="GO" id="GO:0016787">
    <property type="term" value="F:hydrolase activity"/>
    <property type="evidence" value="ECO:0007669"/>
    <property type="project" value="UniProtKB-KW"/>
</dbReference>
<name>A0A8T7M3C8_9CHLR</name>
<evidence type="ECO:0000313" key="3">
    <source>
        <dbReference type="EMBL" id="WJW67584.1"/>
    </source>
</evidence>
<dbReference type="PANTHER" id="PTHR43358:SF4">
    <property type="entry name" value="ALPHA_BETA HYDROLASE FOLD-1 DOMAIN-CONTAINING PROTEIN"/>
    <property type="match status" value="1"/>
</dbReference>
<evidence type="ECO:0000313" key="2">
    <source>
        <dbReference type="EMBL" id="NWJ45715.1"/>
    </source>
</evidence>
<dbReference type="EMBL" id="JACATZ010000001">
    <property type="protein sequence ID" value="NWJ45715.1"/>
    <property type="molecule type" value="Genomic_DNA"/>
</dbReference>
<dbReference type="RefSeq" id="WP_341469472.1">
    <property type="nucleotide sequence ID" value="NZ_CP128399.1"/>
</dbReference>
<dbReference type="AlphaFoldDB" id="A0A8T7M3C8"/>
<accession>A0A8T7M3C8</accession>
<reference evidence="3" key="2">
    <citation type="journal article" date="2024" name="Nature">
        <title>Anoxygenic phototroph of the Chloroflexota uses a type I reaction centre.</title>
        <authorList>
            <person name="Tsuji J.M."/>
            <person name="Shaw N.A."/>
            <person name="Nagashima S."/>
            <person name="Venkiteswaran J.J."/>
            <person name="Schiff S.L."/>
            <person name="Watanabe T."/>
            <person name="Fukui M."/>
            <person name="Hanada S."/>
            <person name="Tank M."/>
            <person name="Neufeld J.D."/>
        </authorList>
    </citation>
    <scope>NUCLEOTIDE SEQUENCE</scope>
    <source>
        <strain evidence="3">L227-S17</strain>
    </source>
</reference>
<dbReference type="InterPro" id="IPR022742">
    <property type="entry name" value="Hydrolase_4"/>
</dbReference>
<evidence type="ECO:0000313" key="5">
    <source>
        <dbReference type="Proteomes" id="UP001431572"/>
    </source>
</evidence>
<dbReference type="InterPro" id="IPR029058">
    <property type="entry name" value="AB_hydrolase_fold"/>
</dbReference>
<dbReference type="InterPro" id="IPR052920">
    <property type="entry name" value="DNA-binding_regulatory"/>
</dbReference>
<organism evidence="2 4">
    <name type="scientific">Candidatus Chlorohelix allophototropha</name>
    <dbReference type="NCBI Taxonomy" id="3003348"/>
    <lineage>
        <taxon>Bacteria</taxon>
        <taxon>Bacillati</taxon>
        <taxon>Chloroflexota</taxon>
        <taxon>Chloroflexia</taxon>
        <taxon>Candidatus Chloroheliales</taxon>
        <taxon>Candidatus Chloroheliaceae</taxon>
        <taxon>Candidatus Chlorohelix</taxon>
    </lineage>
</organism>
<feature type="domain" description="Serine aminopeptidase S33" evidence="1">
    <location>
        <begin position="73"/>
        <end position="191"/>
    </location>
</feature>
<protein>
    <submittedName>
        <fullName evidence="2">Alpha/beta hydrolase</fullName>
    </submittedName>
</protein>
<sequence length="331" mass="37175">MVKMRLAAIAVTAGVVSLSIRQLLHKYAVKRLCYPPRQLDKQTPAMLGLEFEEFTFLTRDKLKLHGWFIPAENSKATIIIAHGYAGSKVPDIQHAEWLHQGGYNVLMFDFRGHGRSEGANGTSMAYIERIDLHAAVDWLLNRGERKIGVIGFSMGAAAAIIAAAENPHIAAVVADSPFAELWRSITTEINRQFKLPVLLAIPLAKYAYAQMAIHHHFVAKKTHPSSFVRIIAPRPIFFIHGGADRLTPVENSRILHALAKEPKSLWVVPEAGHVEMFAKIPEEYKKRVLAFFDKVNWQTAQQQAESERWQPQFAAHPVTTLDERLKVSPQN</sequence>
<keyword evidence="5" id="KW-1185">Reference proteome</keyword>
<dbReference type="Gene3D" id="3.40.50.1820">
    <property type="entry name" value="alpha/beta hydrolase"/>
    <property type="match status" value="1"/>
</dbReference>
<dbReference type="Proteomes" id="UP000521676">
    <property type="component" value="Unassembled WGS sequence"/>
</dbReference>
<dbReference type="SUPFAM" id="SSF53474">
    <property type="entry name" value="alpha/beta-Hydrolases"/>
    <property type="match status" value="1"/>
</dbReference>
<dbReference type="EMBL" id="CP128399">
    <property type="protein sequence ID" value="WJW67584.1"/>
    <property type="molecule type" value="Genomic_DNA"/>
</dbReference>
<proteinExistence type="predicted"/>